<comment type="caution">
    <text evidence="2">The sequence shown here is derived from an EMBL/GenBank/DDBJ whole genome shotgun (WGS) entry which is preliminary data.</text>
</comment>
<evidence type="ECO:0000313" key="3">
    <source>
        <dbReference type="Proteomes" id="UP001153069"/>
    </source>
</evidence>
<keyword evidence="3" id="KW-1185">Reference proteome</keyword>
<feature type="compositionally biased region" description="Basic residues" evidence="1">
    <location>
        <begin position="1"/>
        <end position="11"/>
    </location>
</feature>
<organism evidence="2 3">
    <name type="scientific">Seminavis robusta</name>
    <dbReference type="NCBI Taxonomy" id="568900"/>
    <lineage>
        <taxon>Eukaryota</taxon>
        <taxon>Sar</taxon>
        <taxon>Stramenopiles</taxon>
        <taxon>Ochrophyta</taxon>
        <taxon>Bacillariophyta</taxon>
        <taxon>Bacillariophyceae</taxon>
        <taxon>Bacillariophycidae</taxon>
        <taxon>Naviculales</taxon>
        <taxon>Naviculaceae</taxon>
        <taxon>Seminavis</taxon>
    </lineage>
</organism>
<proteinExistence type="predicted"/>
<dbReference type="Proteomes" id="UP001153069">
    <property type="component" value="Unassembled WGS sequence"/>
</dbReference>
<evidence type="ECO:0000256" key="1">
    <source>
        <dbReference type="SAM" id="MobiDB-lite"/>
    </source>
</evidence>
<evidence type="ECO:0000313" key="2">
    <source>
        <dbReference type="EMBL" id="CAB9507750.1"/>
    </source>
</evidence>
<gene>
    <name evidence="2" type="ORF">SEMRO_319_G116200.1</name>
</gene>
<dbReference type="AlphaFoldDB" id="A0A9N8DSW8"/>
<feature type="region of interest" description="Disordered" evidence="1">
    <location>
        <begin position="1"/>
        <end position="43"/>
    </location>
</feature>
<accession>A0A9N8DSW8</accession>
<protein>
    <submittedName>
        <fullName evidence="2">Uncharacterized protein</fullName>
    </submittedName>
</protein>
<name>A0A9N8DSW8_9STRA</name>
<sequence length="352" mass="39835">MATQNLKKRRQSSSDPSSIASQFQGVMGRAGPGQPPRERFGKTYNLPFSELNSTQRAAASEVLGIADEKAWELAMPRRVQGMCAVTVVSFQTKTWRQLSSEHQKLATEQLSLNESLWNGQLAPFHDDLWKIPGITLTPEEFVPVLKTIQRMGTNHVLTKKDVAQFLWSLQRVLLPSQGVLIAKTLKSSSSWESLLESTRISDRRYNTKFHIHLVVACFLTFPHRFVDMGHTRLNLFWDDDSCGCVWGNASEGQGDHHQHRKPYREVLHGPRVRRCVASILTGKLPERVTEKSQLPVLPKSIVKCILDDLLGVTGPKDPFQVSWLSGYDAELTMYFETKKKAPENQERVNEGK</sequence>
<reference evidence="2" key="1">
    <citation type="submission" date="2020-06" db="EMBL/GenBank/DDBJ databases">
        <authorList>
            <consortium name="Plant Systems Biology data submission"/>
        </authorList>
    </citation>
    <scope>NUCLEOTIDE SEQUENCE</scope>
    <source>
        <strain evidence="2">D6</strain>
    </source>
</reference>
<dbReference type="EMBL" id="CAICTM010000318">
    <property type="protein sequence ID" value="CAB9507750.1"/>
    <property type="molecule type" value="Genomic_DNA"/>
</dbReference>